<dbReference type="EMBL" id="JAPCWZ010000004">
    <property type="protein sequence ID" value="KAK8867657.1"/>
    <property type="molecule type" value="Genomic_DNA"/>
</dbReference>
<feature type="compositionally biased region" description="Low complexity" evidence="1">
    <location>
        <begin position="70"/>
        <end position="83"/>
    </location>
</feature>
<keyword evidence="4" id="KW-1185">Reference proteome</keyword>
<organism evidence="3 4">
    <name type="scientific">Apiospora arundinis</name>
    <dbReference type="NCBI Taxonomy" id="335852"/>
    <lineage>
        <taxon>Eukaryota</taxon>
        <taxon>Fungi</taxon>
        <taxon>Dikarya</taxon>
        <taxon>Ascomycota</taxon>
        <taxon>Pezizomycotina</taxon>
        <taxon>Sordariomycetes</taxon>
        <taxon>Xylariomycetidae</taxon>
        <taxon>Amphisphaeriales</taxon>
        <taxon>Apiosporaceae</taxon>
        <taxon>Apiospora</taxon>
    </lineage>
</organism>
<dbReference type="Proteomes" id="UP001390339">
    <property type="component" value="Unassembled WGS sequence"/>
</dbReference>
<comment type="caution">
    <text evidence="3">The sequence shown here is derived from an EMBL/GenBank/DDBJ whole genome shotgun (WGS) entry which is preliminary data.</text>
</comment>
<evidence type="ECO:0000256" key="2">
    <source>
        <dbReference type="SAM" id="Phobius"/>
    </source>
</evidence>
<feature type="transmembrane region" description="Helical" evidence="2">
    <location>
        <begin position="12"/>
        <end position="37"/>
    </location>
</feature>
<sequence>MGKGEGNGKGSFAIGLDIGIPVGLALIGGIIFVGLQLRKWATATQKRTVNGQEDDNEKTVSVGGGGGNLPLGELSGSGRAKMG</sequence>
<feature type="region of interest" description="Disordered" evidence="1">
    <location>
        <begin position="46"/>
        <end position="83"/>
    </location>
</feature>
<proteinExistence type="predicted"/>
<reference evidence="3 4" key="1">
    <citation type="journal article" date="2024" name="IMA Fungus">
        <title>Apiospora arundinis, a panoply of carbohydrate-active enzymes and secondary metabolites.</title>
        <authorList>
            <person name="Sorensen T."/>
            <person name="Petersen C."/>
            <person name="Muurmann A.T."/>
            <person name="Christiansen J.V."/>
            <person name="Brundto M.L."/>
            <person name="Overgaard C.K."/>
            <person name="Boysen A.T."/>
            <person name="Wollenberg R.D."/>
            <person name="Larsen T.O."/>
            <person name="Sorensen J.L."/>
            <person name="Nielsen K.L."/>
            <person name="Sondergaard T.E."/>
        </authorList>
    </citation>
    <scope>NUCLEOTIDE SEQUENCE [LARGE SCALE GENOMIC DNA]</scope>
    <source>
        <strain evidence="3 4">AAU 773</strain>
    </source>
</reference>
<protein>
    <submittedName>
        <fullName evidence="3">Uncharacterized protein</fullName>
    </submittedName>
</protein>
<evidence type="ECO:0000256" key="1">
    <source>
        <dbReference type="SAM" id="MobiDB-lite"/>
    </source>
</evidence>
<keyword evidence="2" id="KW-0812">Transmembrane</keyword>
<evidence type="ECO:0000313" key="4">
    <source>
        <dbReference type="Proteomes" id="UP001390339"/>
    </source>
</evidence>
<name>A0ABR2ISR4_9PEZI</name>
<accession>A0ABR2ISR4</accession>
<keyword evidence="2" id="KW-0472">Membrane</keyword>
<evidence type="ECO:0000313" key="3">
    <source>
        <dbReference type="EMBL" id="KAK8867657.1"/>
    </source>
</evidence>
<gene>
    <name evidence="3" type="ORF">PGQ11_006235</name>
</gene>
<keyword evidence="2" id="KW-1133">Transmembrane helix</keyword>